<reference evidence="2 3" key="1">
    <citation type="journal article" date="2017" name="Front. Microbiol.">
        <title>Genome Sequence of Desulfurella amilsii Strain TR1 and Comparative Genomics of Desulfurellaceae Family.</title>
        <authorList>
            <person name="Florentino A.P."/>
            <person name="Stams A.J."/>
            <person name="Sanchez-Andrea I."/>
        </authorList>
    </citation>
    <scope>NUCLEOTIDE SEQUENCE [LARGE SCALE GENOMIC DNA]</scope>
    <source>
        <strain evidence="2 3">TR1</strain>
    </source>
</reference>
<evidence type="ECO:0000259" key="1">
    <source>
        <dbReference type="PROSITE" id="PS51677"/>
    </source>
</evidence>
<dbReference type="InterPro" id="IPR011330">
    <property type="entry name" value="Glyco_hydro/deAcase_b/a-brl"/>
</dbReference>
<proteinExistence type="predicted"/>
<accession>A0A1X4XWG0</accession>
<gene>
    <name evidence="2" type="ORF">DESAMIL20_1411</name>
</gene>
<evidence type="ECO:0000313" key="2">
    <source>
        <dbReference type="EMBL" id="OSS41858.1"/>
    </source>
</evidence>
<dbReference type="InterPro" id="IPR002509">
    <property type="entry name" value="NODB_dom"/>
</dbReference>
<keyword evidence="3" id="KW-1185">Reference proteome</keyword>
<dbReference type="GO" id="GO:0016810">
    <property type="term" value="F:hydrolase activity, acting on carbon-nitrogen (but not peptide) bonds"/>
    <property type="evidence" value="ECO:0007669"/>
    <property type="project" value="InterPro"/>
</dbReference>
<dbReference type="PROSITE" id="PS51677">
    <property type="entry name" value="NODB"/>
    <property type="match status" value="1"/>
</dbReference>
<dbReference type="PANTHER" id="PTHR47561:SF1">
    <property type="entry name" value="POLYSACCHARIDE DEACETYLASE FAMILY PROTEIN (AFU_ORTHOLOGUE AFUA_6G05030)"/>
    <property type="match status" value="1"/>
</dbReference>
<dbReference type="Pfam" id="PF01522">
    <property type="entry name" value="Polysacc_deac_1"/>
    <property type="match status" value="1"/>
</dbReference>
<sequence>MSMNSIIIKVDVDTFNGLENGVPKLIKVFDEFNIKATFYVTLGPDNSGKAIVNLLKPSFLKKMLKTKATSSYGFKTALYGTILKPPILAWLKDNLLKIQSMGHEVEFHAYDHRLWQDKIYNLSYTDIKDWFEKGISAYFSIYKKYPKSFGAPGWVCSQKALNYIKGLKFIKFLSLSRADTPFIEETTQLVEIPSNLPCLEENPKDFTDVADKAINKTKNGVLPVHAEIEGGPFIDKFIKLLNLIKSNTNFLTMNEYFLELDKKNLNVRKFESKILPGRAFSCLV</sequence>
<dbReference type="STRING" id="1562698.DESAMIL20_1411"/>
<dbReference type="Proteomes" id="UP000194141">
    <property type="component" value="Unassembled WGS sequence"/>
</dbReference>
<dbReference type="EMBL" id="MDSU01000018">
    <property type="protein sequence ID" value="OSS41858.1"/>
    <property type="molecule type" value="Genomic_DNA"/>
</dbReference>
<evidence type="ECO:0000313" key="3">
    <source>
        <dbReference type="Proteomes" id="UP000194141"/>
    </source>
</evidence>
<dbReference type="Gene3D" id="3.20.20.370">
    <property type="entry name" value="Glycoside hydrolase/deacetylase"/>
    <property type="match status" value="1"/>
</dbReference>
<name>A0A1X4XWG0_9BACT</name>
<dbReference type="SUPFAM" id="SSF88713">
    <property type="entry name" value="Glycoside hydrolase/deacetylase"/>
    <property type="match status" value="1"/>
</dbReference>
<dbReference type="GO" id="GO:0005975">
    <property type="term" value="P:carbohydrate metabolic process"/>
    <property type="evidence" value="ECO:0007669"/>
    <property type="project" value="InterPro"/>
</dbReference>
<dbReference type="AlphaFoldDB" id="A0A1X4XWG0"/>
<protein>
    <submittedName>
        <fullName evidence="2">Polymyxin resistance protein PmrJ, predicted deacetylase</fullName>
    </submittedName>
</protein>
<organism evidence="2 3">
    <name type="scientific">Desulfurella amilsii</name>
    <dbReference type="NCBI Taxonomy" id="1562698"/>
    <lineage>
        <taxon>Bacteria</taxon>
        <taxon>Pseudomonadati</taxon>
        <taxon>Campylobacterota</taxon>
        <taxon>Desulfurellia</taxon>
        <taxon>Desulfurellales</taxon>
        <taxon>Desulfurellaceae</taxon>
        <taxon>Desulfurella</taxon>
    </lineage>
</organism>
<comment type="caution">
    <text evidence="2">The sequence shown here is derived from an EMBL/GenBank/DDBJ whole genome shotgun (WGS) entry which is preliminary data.</text>
</comment>
<dbReference type="PANTHER" id="PTHR47561">
    <property type="entry name" value="POLYSACCHARIDE DEACETYLASE FAMILY PROTEIN (AFU_ORTHOLOGUE AFUA_6G05030)"/>
    <property type="match status" value="1"/>
</dbReference>
<feature type="domain" description="NodB homology" evidence="1">
    <location>
        <begin position="4"/>
        <end position="253"/>
    </location>
</feature>